<protein>
    <submittedName>
        <fullName evidence="2">Uncharacterized protein</fullName>
    </submittedName>
</protein>
<sequence length="764" mass="80563">MMDNLASVLTLFFPILPGLFQIVRMAITTSTEDSTKNSVLLLGAMSPEHLESIVTPLMSSGRFQTALLSLLDLDETVLDASIATAVLRILPVAPLTRPMDAVSRVSARASALASLSRPHHAPLLAATISTLAVLVEAHEAPDSATAADLVRVAGCLTRIPGLAAPAAGLIASLTRADPTPEAVEQLWFALSCCPAALPQVAPTLAALAPQLVVTLNGVSLVDPAHAKVAQATAPAVLGVIRLADPDTALALAPWVTAAIVAQCEANTAGDRDEAVLDALRVYMPLADRGGEAVHSLLAAVVVVGCGVVPELVESVCSVSDVGQCLTAMSALSRPCKALQTSDAAGLVHFLLNSEVEFDDLVSQILVRFIETHFALFDRPALESIIANQIPLIPDTPALRLTALFLSIHYAPAQSKPEVTAFIAGKTATMPFPADDTVALVALGCRIRQVPLNHSLSRVSLSDLRALQEDRETLLWLIQTSPAPLSTAALGLAVQLEWQTLPARELCQIMLQQSVQFIEYLGDQPMSTLGQVRLPLQSGSLLENIIDTGSGQEDLLKSIILVCIDVLGKLDRVHVKAFLWDLAVLASVVLGKVGLESTFAAVKEAIEGIKSHSDGLLLIASCLPSPPKISRVVTSNVSGALYLLHTSADPNSIPCPSTNTDNRLLNALRGLARLELDPVQAAIGTVRIAEAPGLAQALWTRSSPAKSMTRMTRLGLESTPWFYNDEWGVAGVCGRAVAAVEECCGVWLPVGALFPGISDMLHKGL</sequence>
<dbReference type="EMBL" id="JAHDYR010000056">
    <property type="protein sequence ID" value="KAG9391338.1"/>
    <property type="molecule type" value="Genomic_DNA"/>
</dbReference>
<evidence type="ECO:0000313" key="2">
    <source>
        <dbReference type="EMBL" id="KAG9391338.1"/>
    </source>
</evidence>
<comment type="caution">
    <text evidence="2">The sequence shown here is derived from an EMBL/GenBank/DDBJ whole genome shotgun (WGS) entry which is preliminary data.</text>
</comment>
<feature type="chain" id="PRO_5035223737" evidence="1">
    <location>
        <begin position="26"/>
        <end position="764"/>
    </location>
</feature>
<gene>
    <name evidence="2" type="ORF">J8273_7579</name>
</gene>
<feature type="signal peptide" evidence="1">
    <location>
        <begin position="1"/>
        <end position="25"/>
    </location>
</feature>
<accession>A0A8J6AY86</accession>
<dbReference type="AlphaFoldDB" id="A0A8J6AY86"/>
<keyword evidence="1" id="KW-0732">Signal</keyword>
<name>A0A8J6AY86_9EUKA</name>
<reference evidence="2" key="1">
    <citation type="submission" date="2021-05" db="EMBL/GenBank/DDBJ databases">
        <title>A free-living protist that lacks canonical eukaryotic 1 DNA replication and segregation systems.</title>
        <authorList>
            <person name="Salas-Leiva D.E."/>
            <person name="Tromer E.C."/>
            <person name="Curtis B.A."/>
            <person name="Jerlstrom-Hultqvist J."/>
            <person name="Kolisko M."/>
            <person name="Yi Z."/>
            <person name="Salas-Leiva J.S."/>
            <person name="Gallot-Lavallee L."/>
            <person name="Kops G.J.P.L."/>
            <person name="Archibald J.M."/>
            <person name="Simpson A.G.B."/>
            <person name="Roger A.J."/>
        </authorList>
    </citation>
    <scope>NUCLEOTIDE SEQUENCE</scope>
    <source>
        <strain evidence="2">BICM</strain>
    </source>
</reference>
<organism evidence="2 3">
    <name type="scientific">Carpediemonas membranifera</name>
    <dbReference type="NCBI Taxonomy" id="201153"/>
    <lineage>
        <taxon>Eukaryota</taxon>
        <taxon>Metamonada</taxon>
        <taxon>Carpediemonas-like organisms</taxon>
        <taxon>Carpediemonas</taxon>
    </lineage>
</organism>
<proteinExistence type="predicted"/>
<evidence type="ECO:0000256" key="1">
    <source>
        <dbReference type="SAM" id="SignalP"/>
    </source>
</evidence>
<keyword evidence="3" id="KW-1185">Reference proteome</keyword>
<evidence type="ECO:0000313" key="3">
    <source>
        <dbReference type="Proteomes" id="UP000717585"/>
    </source>
</evidence>
<dbReference type="Proteomes" id="UP000717585">
    <property type="component" value="Unassembled WGS sequence"/>
</dbReference>